<name>A0A3N6QN26_BRACR</name>
<proteinExistence type="predicted"/>
<dbReference type="AlphaFoldDB" id="A0A3N6QN26"/>
<organism evidence="1 2">
    <name type="scientific">Brassica cretica</name>
    <name type="common">Mustard</name>
    <dbReference type="NCBI Taxonomy" id="69181"/>
    <lineage>
        <taxon>Eukaryota</taxon>
        <taxon>Viridiplantae</taxon>
        <taxon>Streptophyta</taxon>
        <taxon>Embryophyta</taxon>
        <taxon>Tracheophyta</taxon>
        <taxon>Spermatophyta</taxon>
        <taxon>Magnoliopsida</taxon>
        <taxon>eudicotyledons</taxon>
        <taxon>Gunneridae</taxon>
        <taxon>Pentapetalae</taxon>
        <taxon>rosids</taxon>
        <taxon>malvids</taxon>
        <taxon>Brassicales</taxon>
        <taxon>Brassicaceae</taxon>
        <taxon>Brassiceae</taxon>
        <taxon>Brassica</taxon>
    </lineage>
</organism>
<gene>
    <name evidence="1" type="ORF">F2Q68_00017556</name>
</gene>
<comment type="caution">
    <text evidence="1">The sequence shown here is derived from an EMBL/GenBank/DDBJ whole genome shotgun (WGS) entry which is preliminary data.</text>
</comment>
<evidence type="ECO:0000313" key="2">
    <source>
        <dbReference type="Proteomes" id="UP000712281"/>
    </source>
</evidence>
<sequence length="129" mass="14754">MESQDDSGGRQMNICKDGIWNDFQVPMYDDDEINAVDTSYEVSPSTSKTITLISLEFVKQLKSSIFYSVNDEAFYEWRKNVCKDCETTFQAIGEGDNIGMKCMYVTKLTPLMDVVYVCNILNNFGVYIM</sequence>
<reference evidence="1" key="1">
    <citation type="submission" date="2019-12" db="EMBL/GenBank/DDBJ databases">
        <title>Genome sequencing and annotation of Brassica cretica.</title>
        <authorList>
            <person name="Studholme D.J."/>
            <person name="Sarris P.F."/>
        </authorList>
    </citation>
    <scope>NUCLEOTIDE SEQUENCE</scope>
    <source>
        <strain evidence="1">PFS-001/15</strain>
        <tissue evidence="1">Leaf</tissue>
    </source>
</reference>
<dbReference type="EMBL" id="QGKW02001940">
    <property type="protein sequence ID" value="KAF2555912.1"/>
    <property type="molecule type" value="Genomic_DNA"/>
</dbReference>
<protein>
    <submittedName>
        <fullName evidence="1">Uncharacterized protein</fullName>
    </submittedName>
</protein>
<dbReference type="Proteomes" id="UP000712281">
    <property type="component" value="Unassembled WGS sequence"/>
</dbReference>
<evidence type="ECO:0000313" key="1">
    <source>
        <dbReference type="EMBL" id="KAF2555912.1"/>
    </source>
</evidence>
<accession>A0A3N6QN26</accession>